<name>A0AAW5BWN6_9FIRM</name>
<dbReference type="Proteomes" id="UP001299608">
    <property type="component" value="Unassembled WGS sequence"/>
</dbReference>
<organism evidence="7 8">
    <name type="scientific">Enterocloster aldenensis</name>
    <dbReference type="NCBI Taxonomy" id="358742"/>
    <lineage>
        <taxon>Bacteria</taxon>
        <taxon>Bacillati</taxon>
        <taxon>Bacillota</taxon>
        <taxon>Clostridia</taxon>
        <taxon>Lachnospirales</taxon>
        <taxon>Lachnospiraceae</taxon>
        <taxon>Enterocloster</taxon>
    </lineage>
</organism>
<reference evidence="7" key="1">
    <citation type="submission" date="2022-01" db="EMBL/GenBank/DDBJ databases">
        <title>Collection of gut derived symbiotic bacterial strains cultured from healthy donors.</title>
        <authorList>
            <person name="Lin H."/>
            <person name="Kohout C."/>
            <person name="Waligurski E."/>
            <person name="Pamer E.G."/>
        </authorList>
    </citation>
    <scope>NUCLEOTIDE SEQUENCE</scope>
    <source>
        <strain evidence="7">DFI.6.55</strain>
    </source>
</reference>
<dbReference type="Pfam" id="PF00294">
    <property type="entry name" value="PfkB"/>
    <property type="match status" value="1"/>
</dbReference>
<dbReference type="CDD" id="cd01166">
    <property type="entry name" value="KdgK"/>
    <property type="match status" value="1"/>
</dbReference>
<dbReference type="GO" id="GO:0016301">
    <property type="term" value="F:kinase activity"/>
    <property type="evidence" value="ECO:0007669"/>
    <property type="project" value="UniProtKB-KW"/>
</dbReference>
<keyword evidence="4 7" id="KW-0418">Kinase</keyword>
<comment type="similarity">
    <text evidence="1">Belongs to the carbohydrate kinase PfkB family.</text>
</comment>
<evidence type="ECO:0000256" key="1">
    <source>
        <dbReference type="ARBA" id="ARBA00010688"/>
    </source>
</evidence>
<protein>
    <submittedName>
        <fullName evidence="7">Sugar kinase</fullName>
    </submittedName>
</protein>
<sequence length="314" mass="34098">MKYDLLTVGFPIVEIMRKERGVSFEEPADFTGPYPSGDTCIVLDVASRLGLKCCFLGTAGTDAFSDVVLNRLERDGIDLSHVRKVDGASTAIVFVRYDKDGKREYLNVMEHTAFSDFNESDICAEAVKEARWIHFSGEVLCIASDVGRRKAMLRLLEAIPADSRVCLDPNFVDDQPGIMDIMKPFITRADLILPSEGEAGRMMGTDTDEEACRGLAAQGKTVVLKKGCAGCDVYTAEGVCHIPAFHIEEKDPTGCGDSFCAGFITGLVEGQCIRDAGTLANAAGALQVMYVGPMEGALYREEVDGFIRNHKAAK</sequence>
<evidence type="ECO:0000256" key="5">
    <source>
        <dbReference type="ARBA" id="ARBA00022840"/>
    </source>
</evidence>
<dbReference type="InterPro" id="IPR029056">
    <property type="entry name" value="Ribokinase-like"/>
</dbReference>
<evidence type="ECO:0000256" key="2">
    <source>
        <dbReference type="ARBA" id="ARBA00022679"/>
    </source>
</evidence>
<dbReference type="GO" id="GO:0005524">
    <property type="term" value="F:ATP binding"/>
    <property type="evidence" value="ECO:0007669"/>
    <property type="project" value="UniProtKB-KW"/>
</dbReference>
<dbReference type="PANTHER" id="PTHR43085:SF1">
    <property type="entry name" value="PSEUDOURIDINE KINASE-RELATED"/>
    <property type="match status" value="1"/>
</dbReference>
<keyword evidence="3" id="KW-0547">Nucleotide-binding</keyword>
<feature type="domain" description="Carbohydrate kinase PfkB" evidence="6">
    <location>
        <begin position="34"/>
        <end position="295"/>
    </location>
</feature>
<dbReference type="SUPFAM" id="SSF53613">
    <property type="entry name" value="Ribokinase-like"/>
    <property type="match status" value="1"/>
</dbReference>
<dbReference type="InterPro" id="IPR050306">
    <property type="entry name" value="PfkB_Carbo_kinase"/>
</dbReference>
<evidence type="ECO:0000259" key="6">
    <source>
        <dbReference type="Pfam" id="PF00294"/>
    </source>
</evidence>
<dbReference type="EMBL" id="JAKNGE010000040">
    <property type="protein sequence ID" value="MCG4748595.1"/>
    <property type="molecule type" value="Genomic_DNA"/>
</dbReference>
<evidence type="ECO:0000313" key="7">
    <source>
        <dbReference type="EMBL" id="MCG4748595.1"/>
    </source>
</evidence>
<dbReference type="PANTHER" id="PTHR43085">
    <property type="entry name" value="HEXOKINASE FAMILY MEMBER"/>
    <property type="match status" value="1"/>
</dbReference>
<dbReference type="InterPro" id="IPR011611">
    <property type="entry name" value="PfkB_dom"/>
</dbReference>
<gene>
    <name evidence="7" type="ORF">L0N08_24585</name>
</gene>
<accession>A0AAW5BWN6</accession>
<proteinExistence type="inferred from homology"/>
<evidence type="ECO:0000256" key="3">
    <source>
        <dbReference type="ARBA" id="ARBA00022741"/>
    </source>
</evidence>
<keyword evidence="2" id="KW-0808">Transferase</keyword>
<comment type="caution">
    <text evidence="7">The sequence shown here is derived from an EMBL/GenBank/DDBJ whole genome shotgun (WGS) entry which is preliminary data.</text>
</comment>
<evidence type="ECO:0000256" key="4">
    <source>
        <dbReference type="ARBA" id="ARBA00022777"/>
    </source>
</evidence>
<dbReference type="AlphaFoldDB" id="A0AAW5BWN6"/>
<dbReference type="RefSeq" id="WP_238053849.1">
    <property type="nucleotide sequence ID" value="NZ_JAKNGE010000040.1"/>
</dbReference>
<evidence type="ECO:0000313" key="8">
    <source>
        <dbReference type="Proteomes" id="UP001299608"/>
    </source>
</evidence>
<dbReference type="Gene3D" id="3.40.1190.20">
    <property type="match status" value="1"/>
</dbReference>
<keyword evidence="5" id="KW-0067">ATP-binding</keyword>